<dbReference type="InterPro" id="IPR003598">
    <property type="entry name" value="Ig_sub2"/>
</dbReference>
<feature type="domain" description="Ig-like" evidence="1">
    <location>
        <begin position="125"/>
        <end position="198"/>
    </location>
</feature>
<name>A0A3Q3W3N9_MOLML</name>
<dbReference type="Pfam" id="PF13927">
    <property type="entry name" value="Ig_3"/>
    <property type="match status" value="1"/>
</dbReference>
<dbReference type="PANTHER" id="PTHR46013:SF4">
    <property type="entry name" value="B-CELL RECEPTOR CD22-RELATED"/>
    <property type="match status" value="1"/>
</dbReference>
<dbReference type="Pfam" id="PF07686">
    <property type="entry name" value="V-set"/>
    <property type="match status" value="1"/>
</dbReference>
<accession>A0A3Q3W3N9</accession>
<evidence type="ECO:0000313" key="3">
    <source>
        <dbReference type="Proteomes" id="UP000261620"/>
    </source>
</evidence>
<dbReference type="PROSITE" id="PS50835">
    <property type="entry name" value="IG_LIKE"/>
    <property type="match status" value="4"/>
</dbReference>
<dbReference type="AlphaFoldDB" id="A0A3Q3W3N9"/>
<dbReference type="Proteomes" id="UP000261620">
    <property type="component" value="Unplaced"/>
</dbReference>
<dbReference type="STRING" id="94237.ENSMMOP00000008718"/>
<dbReference type="InterPro" id="IPR013106">
    <property type="entry name" value="Ig_V-set"/>
</dbReference>
<dbReference type="SMART" id="SM00408">
    <property type="entry name" value="IGc2"/>
    <property type="match status" value="4"/>
</dbReference>
<dbReference type="Ensembl" id="ENSMMOT00000008874.1">
    <property type="protein sequence ID" value="ENSMMOP00000008718.1"/>
    <property type="gene ID" value="ENSMMOG00000006743.1"/>
</dbReference>
<organism evidence="2 3">
    <name type="scientific">Mola mola</name>
    <name type="common">Ocean sunfish</name>
    <name type="synonym">Tetraodon mola</name>
    <dbReference type="NCBI Taxonomy" id="94237"/>
    <lineage>
        <taxon>Eukaryota</taxon>
        <taxon>Metazoa</taxon>
        <taxon>Chordata</taxon>
        <taxon>Craniata</taxon>
        <taxon>Vertebrata</taxon>
        <taxon>Euteleostomi</taxon>
        <taxon>Actinopterygii</taxon>
        <taxon>Neopterygii</taxon>
        <taxon>Teleostei</taxon>
        <taxon>Neoteleostei</taxon>
        <taxon>Acanthomorphata</taxon>
        <taxon>Eupercaria</taxon>
        <taxon>Tetraodontiformes</taxon>
        <taxon>Molidae</taxon>
        <taxon>Mola</taxon>
    </lineage>
</organism>
<feature type="domain" description="Ig-like" evidence="1">
    <location>
        <begin position="293"/>
        <end position="379"/>
    </location>
</feature>
<dbReference type="InterPro" id="IPR036179">
    <property type="entry name" value="Ig-like_dom_sf"/>
</dbReference>
<dbReference type="SMART" id="SM00409">
    <property type="entry name" value="IG"/>
    <property type="match status" value="4"/>
</dbReference>
<feature type="domain" description="Ig-like" evidence="1">
    <location>
        <begin position="203"/>
        <end position="286"/>
    </location>
</feature>
<keyword evidence="3" id="KW-1185">Reference proteome</keyword>
<dbReference type="OMA" id="WYKRTEP"/>
<dbReference type="Pfam" id="PF13895">
    <property type="entry name" value="Ig_2"/>
    <property type="match status" value="1"/>
</dbReference>
<dbReference type="InterPro" id="IPR013783">
    <property type="entry name" value="Ig-like_fold"/>
</dbReference>
<dbReference type="InterPro" id="IPR007110">
    <property type="entry name" value="Ig-like_dom"/>
</dbReference>
<evidence type="ECO:0000313" key="2">
    <source>
        <dbReference type="Ensembl" id="ENSMMOP00000008718.1"/>
    </source>
</evidence>
<dbReference type="SUPFAM" id="SSF48726">
    <property type="entry name" value="Immunoglobulin"/>
    <property type="match status" value="4"/>
</dbReference>
<sequence length="384" mass="41529">RVYSLSAPVDLLFLSSTAPHNWGVTFKSQCALKGTSVVIECQYSYPLLHYVLSVSWSKGKGESDRRQLLPLFDRSDHFTYVGNYKSDCSLQIKNVQVRDEGYYFFSFVTTLNTWSSETSARLSVKELAAVVQPSTVTEGGEVNLSCVSGCPTPGLLVWFRDGRLVKNTVFQARREDAGRYRCAVLGQNAAPSASVVLNVQYGPEKVSLSMSPPRDVVKGGPVTFTCSSDARPPVEGGGYGLYKDGHLVSSEQSHSISEVQPAHSGRYHCQARNGVSRRGSSSPEVPLHVQYPPENVSISVDPDPDAGGSRVNLICSSAANPAADTYTWYRRATPNGTTLQVGSGQVLSIASVEAAHAGLYLCRARSRLGENNSTELLLAVEHGV</sequence>
<reference evidence="2" key="2">
    <citation type="submission" date="2025-09" db="UniProtKB">
        <authorList>
            <consortium name="Ensembl"/>
        </authorList>
    </citation>
    <scope>IDENTIFICATION</scope>
</reference>
<feature type="domain" description="Ig-like" evidence="1">
    <location>
        <begin position="19"/>
        <end position="123"/>
    </location>
</feature>
<dbReference type="InterPro" id="IPR003599">
    <property type="entry name" value="Ig_sub"/>
</dbReference>
<protein>
    <recommendedName>
        <fullName evidence="1">Ig-like domain-containing protein</fullName>
    </recommendedName>
</protein>
<evidence type="ECO:0000259" key="1">
    <source>
        <dbReference type="PROSITE" id="PS50835"/>
    </source>
</evidence>
<dbReference type="PANTHER" id="PTHR46013">
    <property type="entry name" value="VASCULAR CELL ADHESION MOLECULE 1"/>
    <property type="match status" value="1"/>
</dbReference>
<proteinExistence type="predicted"/>
<dbReference type="Gene3D" id="2.60.40.10">
    <property type="entry name" value="Immunoglobulins"/>
    <property type="match status" value="4"/>
</dbReference>
<reference evidence="2" key="1">
    <citation type="submission" date="2025-08" db="UniProtKB">
        <authorList>
            <consortium name="Ensembl"/>
        </authorList>
    </citation>
    <scope>IDENTIFICATION</scope>
</reference>